<dbReference type="SUPFAM" id="SSF52540">
    <property type="entry name" value="P-loop containing nucleoside triphosphate hydrolases"/>
    <property type="match status" value="1"/>
</dbReference>
<evidence type="ECO:0000256" key="4">
    <source>
        <dbReference type="ARBA" id="ARBA00022842"/>
    </source>
</evidence>
<comment type="cofactor">
    <cofactor evidence="1">
        <name>Mg(2+)</name>
        <dbReference type="ChEBI" id="CHEBI:18420"/>
    </cofactor>
</comment>
<dbReference type="Gramene" id="Manes.15G093500.3.v8.1">
    <property type="protein sequence ID" value="Manes.15G093500.3.v8.1.CDS.1"/>
    <property type="gene ID" value="Manes.15G093500.v8.1"/>
</dbReference>
<evidence type="ECO:0000256" key="1">
    <source>
        <dbReference type="ARBA" id="ARBA00001946"/>
    </source>
</evidence>
<dbReference type="PANTHER" id="PTHR23070">
    <property type="entry name" value="BCS1 AAA-TYPE ATPASE"/>
    <property type="match status" value="1"/>
</dbReference>
<dbReference type="GO" id="GO:0016887">
    <property type="term" value="F:ATP hydrolysis activity"/>
    <property type="evidence" value="ECO:0007669"/>
    <property type="project" value="InterPro"/>
</dbReference>
<dbReference type="InterPro" id="IPR050747">
    <property type="entry name" value="Mitochondrial_chaperone_BCS1"/>
</dbReference>
<dbReference type="GO" id="GO:0006950">
    <property type="term" value="P:response to stress"/>
    <property type="evidence" value="ECO:0007669"/>
    <property type="project" value="UniProtKB-ARBA"/>
</dbReference>
<dbReference type="AlphaFoldDB" id="A0A2C9UE80"/>
<dbReference type="Proteomes" id="UP000091857">
    <property type="component" value="Chromosome 15"/>
</dbReference>
<dbReference type="OMA" id="WRMVIRE"/>
<evidence type="ECO:0000256" key="5">
    <source>
        <dbReference type="ARBA" id="ARBA00049360"/>
    </source>
</evidence>
<evidence type="ECO:0000313" key="8">
    <source>
        <dbReference type="Proteomes" id="UP000091857"/>
    </source>
</evidence>
<name>A0A2C9UE80_MANES</name>
<dbReference type="InterPro" id="IPR003593">
    <property type="entry name" value="AAA+_ATPase"/>
</dbReference>
<keyword evidence="4" id="KW-0460">Magnesium</keyword>
<comment type="similarity">
    <text evidence="2">Belongs to the AAA ATPase family. BCS1 subfamily.</text>
</comment>
<dbReference type="Gene3D" id="3.40.50.300">
    <property type="entry name" value="P-loop containing nucleotide triphosphate hydrolases"/>
    <property type="match status" value="1"/>
</dbReference>
<dbReference type="STRING" id="3983.A0A2C9UE80"/>
<dbReference type="InterPro" id="IPR025753">
    <property type="entry name" value="AAA_N_dom"/>
</dbReference>
<dbReference type="Pfam" id="PF14363">
    <property type="entry name" value="AAA_assoc"/>
    <property type="match status" value="1"/>
</dbReference>
<dbReference type="SMART" id="SM00382">
    <property type="entry name" value="AAA"/>
    <property type="match status" value="1"/>
</dbReference>
<feature type="domain" description="AAA+ ATPase" evidence="6">
    <location>
        <begin position="210"/>
        <end position="347"/>
    </location>
</feature>
<dbReference type="Gene3D" id="6.10.280.40">
    <property type="match status" value="1"/>
</dbReference>
<sequence length="414" mass="47586">MVNTKAVVSIVASFAASAMLIPTIRSRIHSYLCSNLHSVSSYLSSQITFVVEEFYYQELFMAVDAYLGTKLAASVGSVKASKQEGEKKIAITMHKDEETCDVFEDVEVKWKLIFKELRSYELTFNKKHKEKVLNNYLPHILQQAEAIKEDNKIRKINMLQRMTMVSSAEFHHPMTFSTIAMDEELKQEVMNDLNTFMNSKEYYRRIGKAWKRTYLIHGPPGAGKSSLIAAIANHLNYNIYQVDLSYFRQDVDDMRDLLLHYITRSVLVIKDIDSLIRPRYQEAEAGPGLGAQKQAHLLKLLRLIDGLWLPRGNELIIIFTTNHVEKVDPELLMPGRIDLQIHMSYCTISVLKQLVYRYSGVIICKPPEEIEELLEKAEVTPAEVAGELTRSTWNSDFLDRLTEFLQEKQLQKIA</sequence>
<evidence type="ECO:0000313" key="7">
    <source>
        <dbReference type="EMBL" id="OAY28776.1"/>
    </source>
</evidence>
<proteinExistence type="inferred from homology"/>
<dbReference type="InterPro" id="IPR058017">
    <property type="entry name" value="At3g28540-like_C"/>
</dbReference>
<dbReference type="Pfam" id="PF25568">
    <property type="entry name" value="AAA_lid_At3g28540"/>
    <property type="match status" value="1"/>
</dbReference>
<protein>
    <recommendedName>
        <fullName evidence="6">AAA+ ATPase domain-containing protein</fullName>
    </recommendedName>
</protein>
<evidence type="ECO:0000256" key="3">
    <source>
        <dbReference type="ARBA" id="ARBA00022801"/>
    </source>
</evidence>
<dbReference type="InterPro" id="IPR003959">
    <property type="entry name" value="ATPase_AAA_core"/>
</dbReference>
<comment type="caution">
    <text evidence="7">The sequence shown here is derived from an EMBL/GenBank/DDBJ whole genome shotgun (WGS) entry which is preliminary data.</text>
</comment>
<evidence type="ECO:0000259" key="6">
    <source>
        <dbReference type="SMART" id="SM00382"/>
    </source>
</evidence>
<keyword evidence="3" id="KW-0378">Hydrolase</keyword>
<accession>A0A2C9UE80</accession>
<evidence type="ECO:0000256" key="2">
    <source>
        <dbReference type="ARBA" id="ARBA00007448"/>
    </source>
</evidence>
<organism evidence="7 8">
    <name type="scientific">Manihot esculenta</name>
    <name type="common">Cassava</name>
    <name type="synonym">Jatropha manihot</name>
    <dbReference type="NCBI Taxonomy" id="3983"/>
    <lineage>
        <taxon>Eukaryota</taxon>
        <taxon>Viridiplantae</taxon>
        <taxon>Streptophyta</taxon>
        <taxon>Embryophyta</taxon>
        <taxon>Tracheophyta</taxon>
        <taxon>Spermatophyta</taxon>
        <taxon>Magnoliopsida</taxon>
        <taxon>eudicotyledons</taxon>
        <taxon>Gunneridae</taxon>
        <taxon>Pentapetalae</taxon>
        <taxon>rosids</taxon>
        <taxon>fabids</taxon>
        <taxon>Malpighiales</taxon>
        <taxon>Euphorbiaceae</taxon>
        <taxon>Crotonoideae</taxon>
        <taxon>Manihoteae</taxon>
        <taxon>Manihot</taxon>
    </lineage>
</organism>
<dbReference type="GO" id="GO:0005524">
    <property type="term" value="F:ATP binding"/>
    <property type="evidence" value="ECO:0007669"/>
    <property type="project" value="InterPro"/>
</dbReference>
<dbReference type="Pfam" id="PF00004">
    <property type="entry name" value="AAA"/>
    <property type="match status" value="1"/>
</dbReference>
<keyword evidence="8" id="KW-1185">Reference proteome</keyword>
<dbReference type="InterPro" id="IPR027417">
    <property type="entry name" value="P-loop_NTPase"/>
</dbReference>
<dbReference type="EMBL" id="CM004401">
    <property type="protein sequence ID" value="OAY28776.1"/>
    <property type="molecule type" value="Genomic_DNA"/>
</dbReference>
<reference evidence="8" key="1">
    <citation type="journal article" date="2016" name="Nat. Biotechnol.">
        <title>Sequencing wild and cultivated cassava and related species reveals extensive interspecific hybridization and genetic diversity.</title>
        <authorList>
            <person name="Bredeson J.V."/>
            <person name="Lyons J.B."/>
            <person name="Prochnik S.E."/>
            <person name="Wu G.A."/>
            <person name="Ha C.M."/>
            <person name="Edsinger-Gonzales E."/>
            <person name="Grimwood J."/>
            <person name="Schmutz J."/>
            <person name="Rabbi I.Y."/>
            <person name="Egesi C."/>
            <person name="Nauluvula P."/>
            <person name="Lebot V."/>
            <person name="Ndunguru J."/>
            <person name="Mkamilo G."/>
            <person name="Bart R.S."/>
            <person name="Setter T.L."/>
            <person name="Gleadow R.M."/>
            <person name="Kulakow P."/>
            <person name="Ferguson M.E."/>
            <person name="Rounsley S."/>
            <person name="Rokhsar D.S."/>
        </authorList>
    </citation>
    <scope>NUCLEOTIDE SEQUENCE [LARGE SCALE GENOMIC DNA]</scope>
    <source>
        <strain evidence="8">cv. AM560-2</strain>
    </source>
</reference>
<gene>
    <name evidence="7" type="ORF">MANES_15G093500v8</name>
</gene>
<comment type="catalytic activity">
    <reaction evidence="5">
        <text>ATP + H2O = ADP + phosphate + H(+)</text>
        <dbReference type="Rhea" id="RHEA:13065"/>
        <dbReference type="ChEBI" id="CHEBI:15377"/>
        <dbReference type="ChEBI" id="CHEBI:15378"/>
        <dbReference type="ChEBI" id="CHEBI:30616"/>
        <dbReference type="ChEBI" id="CHEBI:43474"/>
        <dbReference type="ChEBI" id="CHEBI:456216"/>
    </reaction>
</comment>